<sequence length="134" mass="14917">MIKHEKAAYWYGKAADQGSLIGQANLGRLYEKGRGVPQDHFAAKKLYIAAVKGGMPAAQYNLGRMYEKGIGTSKDLVLAYALYSIAIAREHPEASYARQRLALEMSEGDRKKAQGLAYRILNEPEKVFNAHDEK</sequence>
<dbReference type="EMBL" id="SSFO01000061">
    <property type="protein sequence ID" value="TXI34658.1"/>
    <property type="molecule type" value="Genomic_DNA"/>
</dbReference>
<gene>
    <name evidence="1" type="ORF">E6Q69_03495</name>
</gene>
<dbReference type="InterPro" id="IPR006597">
    <property type="entry name" value="Sel1-like"/>
</dbReference>
<dbReference type="Proteomes" id="UP000321110">
    <property type="component" value="Unassembled WGS sequence"/>
</dbReference>
<dbReference type="InterPro" id="IPR011990">
    <property type="entry name" value="TPR-like_helical_dom_sf"/>
</dbReference>
<reference evidence="1 2" key="1">
    <citation type="submission" date="2018-09" db="EMBL/GenBank/DDBJ databases">
        <title>Metagenome Assembled Genomes from an Advanced Water Purification Facility.</title>
        <authorList>
            <person name="Stamps B.W."/>
            <person name="Spear J.R."/>
        </authorList>
    </citation>
    <scope>NUCLEOTIDE SEQUENCE [LARGE SCALE GENOMIC DNA]</scope>
    <source>
        <strain evidence="1">Bin_52_1</strain>
    </source>
</reference>
<dbReference type="Gene3D" id="1.25.40.10">
    <property type="entry name" value="Tetratricopeptide repeat domain"/>
    <property type="match status" value="1"/>
</dbReference>
<organism evidence="1 2">
    <name type="scientific">Aquipseudomonas alcaligenes</name>
    <name type="common">Pseudomonas alcaligenes</name>
    <dbReference type="NCBI Taxonomy" id="43263"/>
    <lineage>
        <taxon>Bacteria</taxon>
        <taxon>Pseudomonadati</taxon>
        <taxon>Pseudomonadota</taxon>
        <taxon>Gammaproteobacteria</taxon>
        <taxon>Pseudomonadales</taxon>
        <taxon>Pseudomonadaceae</taxon>
        <taxon>Aquipseudomonas</taxon>
    </lineage>
</organism>
<dbReference type="PANTHER" id="PTHR11102">
    <property type="entry name" value="SEL-1-LIKE PROTEIN"/>
    <property type="match status" value="1"/>
</dbReference>
<dbReference type="SMART" id="SM00671">
    <property type="entry name" value="SEL1"/>
    <property type="match status" value="2"/>
</dbReference>
<dbReference type="AlphaFoldDB" id="A0A5C7WDJ7"/>
<evidence type="ECO:0000313" key="1">
    <source>
        <dbReference type="EMBL" id="TXI34658.1"/>
    </source>
</evidence>
<protein>
    <submittedName>
        <fullName evidence="1">Sel1 repeat family protein</fullName>
    </submittedName>
</protein>
<dbReference type="Pfam" id="PF08238">
    <property type="entry name" value="Sel1"/>
    <property type="match status" value="3"/>
</dbReference>
<dbReference type="PANTHER" id="PTHR11102:SF160">
    <property type="entry name" value="ERAD-ASSOCIATED E3 UBIQUITIN-PROTEIN LIGASE COMPONENT HRD3"/>
    <property type="match status" value="1"/>
</dbReference>
<evidence type="ECO:0000313" key="2">
    <source>
        <dbReference type="Proteomes" id="UP000321110"/>
    </source>
</evidence>
<dbReference type="SUPFAM" id="SSF81901">
    <property type="entry name" value="HCP-like"/>
    <property type="match status" value="1"/>
</dbReference>
<dbReference type="InterPro" id="IPR050767">
    <property type="entry name" value="Sel1_AlgK"/>
</dbReference>
<name>A0A5C7WDJ7_AQUAC</name>
<comment type="caution">
    <text evidence="1">The sequence shown here is derived from an EMBL/GenBank/DDBJ whole genome shotgun (WGS) entry which is preliminary data.</text>
</comment>
<proteinExistence type="predicted"/>
<accession>A0A5C7WDJ7</accession>